<evidence type="ECO:0000259" key="5">
    <source>
        <dbReference type="PROSITE" id="PS50977"/>
    </source>
</evidence>
<dbReference type="InterPro" id="IPR001647">
    <property type="entry name" value="HTH_TetR"/>
</dbReference>
<evidence type="ECO:0000256" key="2">
    <source>
        <dbReference type="ARBA" id="ARBA00023125"/>
    </source>
</evidence>
<dbReference type="PRINTS" id="PR00455">
    <property type="entry name" value="HTHTETR"/>
</dbReference>
<keyword evidence="1" id="KW-0805">Transcription regulation</keyword>
<name>A0ABU3VUW6_9GAMM</name>
<sequence length="196" mass="21470">MDKRQHLVTTAFELFYREGVHAVGINRVLEAAGVAKKTLYHHFDSKEALVAAVVEYRDGRYRDWLLARMARAGTGQRALAGLFAALDDWFNDRDPAIRPFHGCFFINVSAEYGDPAHPIHQLCADHKRAIAAQVTGVMAQITDDPEQQQRLAQAVLLLKEGCIVQAHVCGDRSAAVRAGELLTALLREAGLAAGPA</sequence>
<dbReference type="InterPro" id="IPR036271">
    <property type="entry name" value="Tet_transcr_reg_TetR-rel_C_sf"/>
</dbReference>
<comment type="caution">
    <text evidence="6">The sequence shown here is derived from an EMBL/GenBank/DDBJ whole genome shotgun (WGS) entry which is preliminary data.</text>
</comment>
<accession>A0ABU3VUW6</accession>
<dbReference type="Pfam" id="PF00440">
    <property type="entry name" value="TetR_N"/>
    <property type="match status" value="1"/>
</dbReference>
<organism evidence="6 7">
    <name type="scientific">Marinobacter xestospongiae</name>
    <dbReference type="NCBI Taxonomy" id="994319"/>
    <lineage>
        <taxon>Bacteria</taxon>
        <taxon>Pseudomonadati</taxon>
        <taxon>Pseudomonadota</taxon>
        <taxon>Gammaproteobacteria</taxon>
        <taxon>Pseudomonadales</taxon>
        <taxon>Marinobacteraceae</taxon>
        <taxon>Marinobacter</taxon>
    </lineage>
</organism>
<evidence type="ECO:0000256" key="3">
    <source>
        <dbReference type="ARBA" id="ARBA00023163"/>
    </source>
</evidence>
<evidence type="ECO:0000313" key="7">
    <source>
        <dbReference type="Proteomes" id="UP001269819"/>
    </source>
</evidence>
<dbReference type="SUPFAM" id="SSF46689">
    <property type="entry name" value="Homeodomain-like"/>
    <property type="match status" value="1"/>
</dbReference>
<proteinExistence type="predicted"/>
<dbReference type="PANTHER" id="PTHR47506">
    <property type="entry name" value="TRANSCRIPTIONAL REGULATORY PROTEIN"/>
    <property type="match status" value="1"/>
</dbReference>
<reference evidence="6 7" key="1">
    <citation type="submission" date="2023-10" db="EMBL/GenBank/DDBJ databases">
        <title>Characteristics and mechanism of a salt-tolerant marine origin heterotrophic nitrifying- aerobic denitrifying bacteria Marinobacter xestospongiae HN1.</title>
        <authorList>
            <person name="Qi R."/>
        </authorList>
    </citation>
    <scope>NUCLEOTIDE SEQUENCE [LARGE SCALE GENOMIC DNA]</scope>
    <source>
        <strain evidence="6 7">HN1</strain>
    </source>
</reference>
<evidence type="ECO:0000256" key="4">
    <source>
        <dbReference type="PROSITE-ProRule" id="PRU00335"/>
    </source>
</evidence>
<dbReference type="EMBL" id="JAWIIJ010000003">
    <property type="protein sequence ID" value="MDV2078072.1"/>
    <property type="molecule type" value="Genomic_DNA"/>
</dbReference>
<dbReference type="SUPFAM" id="SSF48498">
    <property type="entry name" value="Tetracyclin repressor-like, C-terminal domain"/>
    <property type="match status" value="1"/>
</dbReference>
<feature type="DNA-binding region" description="H-T-H motif" evidence="4">
    <location>
        <begin position="24"/>
        <end position="43"/>
    </location>
</feature>
<evidence type="ECO:0000256" key="1">
    <source>
        <dbReference type="ARBA" id="ARBA00023015"/>
    </source>
</evidence>
<protein>
    <submittedName>
        <fullName evidence="6">TetR/AcrR family transcriptional regulator</fullName>
    </submittedName>
</protein>
<keyword evidence="3" id="KW-0804">Transcription</keyword>
<dbReference type="InterPro" id="IPR009057">
    <property type="entry name" value="Homeodomain-like_sf"/>
</dbReference>
<dbReference type="PANTHER" id="PTHR47506:SF1">
    <property type="entry name" value="HTH-TYPE TRANSCRIPTIONAL REGULATOR YJDC"/>
    <property type="match status" value="1"/>
</dbReference>
<dbReference type="RefSeq" id="WP_316972925.1">
    <property type="nucleotide sequence ID" value="NZ_JAWIIJ010000003.1"/>
</dbReference>
<gene>
    <name evidence="6" type="ORF">RYS15_05225</name>
</gene>
<dbReference type="PROSITE" id="PS50977">
    <property type="entry name" value="HTH_TETR_2"/>
    <property type="match status" value="1"/>
</dbReference>
<keyword evidence="2 4" id="KW-0238">DNA-binding</keyword>
<keyword evidence="7" id="KW-1185">Reference proteome</keyword>
<dbReference type="Gene3D" id="1.10.357.10">
    <property type="entry name" value="Tetracycline Repressor, domain 2"/>
    <property type="match status" value="1"/>
</dbReference>
<evidence type="ECO:0000313" key="6">
    <source>
        <dbReference type="EMBL" id="MDV2078072.1"/>
    </source>
</evidence>
<dbReference type="Proteomes" id="UP001269819">
    <property type="component" value="Unassembled WGS sequence"/>
</dbReference>
<feature type="domain" description="HTH tetR-type" evidence="5">
    <location>
        <begin position="1"/>
        <end position="61"/>
    </location>
</feature>